<name>A0A3B0UKV9_9ZZZZ</name>
<dbReference type="EMBL" id="UOET01000411">
    <property type="protein sequence ID" value="VAW29710.1"/>
    <property type="molecule type" value="Genomic_DNA"/>
</dbReference>
<dbReference type="InterPro" id="IPR013780">
    <property type="entry name" value="Glyco_hydro_b"/>
</dbReference>
<organism evidence="2">
    <name type="scientific">hydrothermal vent metagenome</name>
    <dbReference type="NCBI Taxonomy" id="652676"/>
    <lineage>
        <taxon>unclassified sequences</taxon>
        <taxon>metagenomes</taxon>
        <taxon>ecological metagenomes</taxon>
    </lineage>
</organism>
<evidence type="ECO:0000259" key="1">
    <source>
        <dbReference type="Pfam" id="PF10438"/>
    </source>
</evidence>
<dbReference type="Gene3D" id="2.60.40.1180">
    <property type="entry name" value="Golgi alpha-mannosidase II"/>
    <property type="match status" value="1"/>
</dbReference>
<accession>A0A3B0UKV9</accession>
<dbReference type="AlphaFoldDB" id="A0A3B0UKV9"/>
<proteinExistence type="predicted"/>
<dbReference type="InterPro" id="IPR019492">
    <property type="entry name" value="Cyclo-malto-dextrinase_C"/>
</dbReference>
<feature type="domain" description="Cyclo-malto-dextrinase C-terminal" evidence="1">
    <location>
        <begin position="40"/>
        <end position="115"/>
    </location>
</feature>
<reference evidence="2" key="1">
    <citation type="submission" date="2018-06" db="EMBL/GenBank/DDBJ databases">
        <authorList>
            <person name="Zhirakovskaya E."/>
        </authorList>
    </citation>
    <scope>NUCLEOTIDE SEQUENCE</scope>
</reference>
<evidence type="ECO:0000313" key="2">
    <source>
        <dbReference type="EMBL" id="VAW29710.1"/>
    </source>
</evidence>
<protein>
    <recommendedName>
        <fullName evidence="1">Cyclo-malto-dextrinase C-terminal domain-containing protein</fullName>
    </recommendedName>
</protein>
<gene>
    <name evidence="2" type="ORF">MNBD_BACTEROID07-192</name>
</gene>
<dbReference type="SUPFAM" id="SSF51011">
    <property type="entry name" value="Glycosyl hydrolase domain"/>
    <property type="match status" value="1"/>
</dbReference>
<dbReference type="Pfam" id="PF10438">
    <property type="entry name" value="Cyc-maltodext_C"/>
    <property type="match status" value="1"/>
</dbReference>
<feature type="non-terminal residue" evidence="2">
    <location>
        <position position="1"/>
    </location>
</feature>
<sequence length="118" mass="13568">DKMDAFTPQGRTAEQNNAFNFLRKLLNWRKSDKAVQFGKLTHYIVENGVYVYFRSYEGEKVMVLLNNNEKPVTVDLNRFTEDLQGFTKGKDVLSGKSVARLKSLILPAKSPRIIELEK</sequence>